<gene>
    <name evidence="3" type="ORF">ACFOEE_13610</name>
</gene>
<name>A0ABV7CLQ6_9GAMM</name>
<feature type="domain" description="LysM" evidence="2">
    <location>
        <begin position="410"/>
        <end position="454"/>
    </location>
</feature>
<dbReference type="SUPFAM" id="SSF53955">
    <property type="entry name" value="Lysozyme-like"/>
    <property type="match status" value="1"/>
</dbReference>
<dbReference type="Pfam" id="PF01476">
    <property type="entry name" value="LysM"/>
    <property type="match status" value="2"/>
</dbReference>
<keyword evidence="4" id="KW-1185">Reference proteome</keyword>
<dbReference type="SUPFAM" id="SSF54106">
    <property type="entry name" value="LysM domain"/>
    <property type="match status" value="2"/>
</dbReference>
<evidence type="ECO:0000313" key="4">
    <source>
        <dbReference type="Proteomes" id="UP001595453"/>
    </source>
</evidence>
<dbReference type="InterPro" id="IPR018392">
    <property type="entry name" value="LysM"/>
</dbReference>
<comment type="caution">
    <text evidence="3">The sequence shown here is derived from an EMBL/GenBank/DDBJ whole genome shotgun (WGS) entry which is preliminary data.</text>
</comment>
<dbReference type="PANTHER" id="PTHR33734:SF22">
    <property type="entry name" value="MEMBRANE-BOUND LYTIC MUREIN TRANSGLYCOSYLASE D"/>
    <property type="match status" value="1"/>
</dbReference>
<evidence type="ECO:0000313" key="3">
    <source>
        <dbReference type="EMBL" id="MFC3033559.1"/>
    </source>
</evidence>
<dbReference type="Gene3D" id="3.10.350.10">
    <property type="entry name" value="LysM domain"/>
    <property type="match status" value="2"/>
</dbReference>
<dbReference type="RefSeq" id="WP_377125161.1">
    <property type="nucleotide sequence ID" value="NZ_JBHRSD010000023.1"/>
</dbReference>
<dbReference type="PANTHER" id="PTHR33734">
    <property type="entry name" value="LYSM DOMAIN-CONTAINING GPI-ANCHORED PROTEIN 2"/>
    <property type="match status" value="1"/>
</dbReference>
<feature type="compositionally biased region" description="Low complexity" evidence="1">
    <location>
        <begin position="1"/>
        <end position="16"/>
    </location>
</feature>
<dbReference type="CDD" id="cd16894">
    <property type="entry name" value="MltD-like"/>
    <property type="match status" value="1"/>
</dbReference>
<sequence length="484" mass="54416">MLPASLQASSANQQLSTTDDVTPNTALNEASLNTSSPEVIAAALVMPPSTSKVASAPPKAKPKVSYDDLWQELQAGLRLNVADHPRLQKRIAWYRKQPQYLVVANKRAAPFLYHIVQKVKQQGLPMELALLPFVESDFRLNARSSEQAIGVWQLMSSTAHHFGIKQNPWYDGRLDVLAATDAALAYLKYLHQKFDGDWLHALAAYNSGEGRVMEAIANNRKLKKSTHFWHLKLPKETAEYVPKLLALSSLLRHPNAGITIPSLPNRATTTPLDIAQPFDFAVFAKLSGLDKQRLHALNPAYLRHRSAPQGPHTLLLPYTATTLVQQAFYRDYFSLQYQVKPGDTLYSIAKRSKISVAQLKSLNSKQQDMIRVGETLLISQPNKHHNLLQQFEISPYVAQTQQKKPELDDHQHVVTNGESLWSISRHYGVAMRDLSDWNHLGKRTKLKLGQKLLVKLPKAAVVQDDFIDPLDNLKLRLKQNSQPL</sequence>
<dbReference type="InterPro" id="IPR036779">
    <property type="entry name" value="LysM_dom_sf"/>
</dbReference>
<dbReference type="Gene3D" id="1.10.530.10">
    <property type="match status" value="1"/>
</dbReference>
<feature type="compositionally biased region" description="Polar residues" evidence="1">
    <location>
        <begin position="17"/>
        <end position="30"/>
    </location>
</feature>
<dbReference type="Pfam" id="PF01464">
    <property type="entry name" value="SLT"/>
    <property type="match status" value="1"/>
</dbReference>
<reference evidence="4" key="1">
    <citation type="journal article" date="2019" name="Int. J. Syst. Evol. Microbiol.">
        <title>The Global Catalogue of Microorganisms (GCM) 10K type strain sequencing project: providing services to taxonomists for standard genome sequencing and annotation.</title>
        <authorList>
            <consortium name="The Broad Institute Genomics Platform"/>
            <consortium name="The Broad Institute Genome Sequencing Center for Infectious Disease"/>
            <person name="Wu L."/>
            <person name="Ma J."/>
        </authorList>
    </citation>
    <scope>NUCLEOTIDE SEQUENCE [LARGE SCALE GENOMIC DNA]</scope>
    <source>
        <strain evidence="4">KCTC 42730</strain>
    </source>
</reference>
<evidence type="ECO:0000259" key="2">
    <source>
        <dbReference type="PROSITE" id="PS51782"/>
    </source>
</evidence>
<dbReference type="InterPro" id="IPR008258">
    <property type="entry name" value="Transglycosylase_SLT_dom_1"/>
</dbReference>
<evidence type="ECO:0000256" key="1">
    <source>
        <dbReference type="SAM" id="MobiDB-lite"/>
    </source>
</evidence>
<dbReference type="CDD" id="cd00118">
    <property type="entry name" value="LysM"/>
    <property type="match status" value="2"/>
</dbReference>
<proteinExistence type="predicted"/>
<feature type="domain" description="LysM" evidence="2">
    <location>
        <begin position="335"/>
        <end position="378"/>
    </location>
</feature>
<protein>
    <submittedName>
        <fullName evidence="3">LysM peptidoglycan-binding domain-containing protein</fullName>
    </submittedName>
</protein>
<feature type="region of interest" description="Disordered" evidence="1">
    <location>
        <begin position="1"/>
        <end position="30"/>
    </location>
</feature>
<dbReference type="SMART" id="SM00257">
    <property type="entry name" value="LysM"/>
    <property type="match status" value="2"/>
</dbReference>
<dbReference type="Proteomes" id="UP001595453">
    <property type="component" value="Unassembled WGS sequence"/>
</dbReference>
<dbReference type="PROSITE" id="PS51782">
    <property type="entry name" value="LYSM"/>
    <property type="match status" value="2"/>
</dbReference>
<accession>A0ABV7CLQ6</accession>
<dbReference type="InterPro" id="IPR023346">
    <property type="entry name" value="Lysozyme-like_dom_sf"/>
</dbReference>
<organism evidence="3 4">
    <name type="scientific">Pseudoalteromonas fenneropenaei</name>
    <dbReference type="NCBI Taxonomy" id="1737459"/>
    <lineage>
        <taxon>Bacteria</taxon>
        <taxon>Pseudomonadati</taxon>
        <taxon>Pseudomonadota</taxon>
        <taxon>Gammaproteobacteria</taxon>
        <taxon>Alteromonadales</taxon>
        <taxon>Pseudoalteromonadaceae</taxon>
        <taxon>Pseudoalteromonas</taxon>
    </lineage>
</organism>
<dbReference type="EMBL" id="JBHRSD010000023">
    <property type="protein sequence ID" value="MFC3033559.1"/>
    <property type="molecule type" value="Genomic_DNA"/>
</dbReference>